<dbReference type="EMBL" id="AP014879">
    <property type="protein sequence ID" value="BAV32668.1"/>
    <property type="molecule type" value="Genomic_DNA"/>
</dbReference>
<name>A0A1B4XCZ0_9GAMM</name>
<dbReference type="OrthoDB" id="344992at2"/>
<dbReference type="AlphaFoldDB" id="A0A1B4XCZ0"/>
<keyword evidence="2" id="KW-1185">Reference proteome</keyword>
<evidence type="ECO:0000313" key="2">
    <source>
        <dbReference type="Proteomes" id="UP000243180"/>
    </source>
</evidence>
<dbReference type="KEGG" id="slim:SCL_0346"/>
<evidence type="ECO:0008006" key="3">
    <source>
        <dbReference type="Google" id="ProtNLM"/>
    </source>
</evidence>
<accession>A0A1B4XCZ0</accession>
<proteinExistence type="predicted"/>
<gene>
    <name evidence="1" type="ORF">SCL_0346</name>
</gene>
<dbReference type="SUPFAM" id="SSF56059">
    <property type="entry name" value="Glutathione synthetase ATP-binding domain-like"/>
    <property type="match status" value="1"/>
</dbReference>
<dbReference type="InParanoid" id="A0A1B4XCZ0"/>
<reference evidence="1 2" key="1">
    <citation type="submission" date="2015-05" db="EMBL/GenBank/DDBJ databases">
        <title>Complete genome sequence of a sulfur-oxidizing gammaproteobacterium strain HA5.</title>
        <authorList>
            <person name="Miura A."/>
            <person name="Kojima H."/>
            <person name="Fukui M."/>
        </authorList>
    </citation>
    <scope>NUCLEOTIDE SEQUENCE [LARGE SCALE GENOMIC DNA]</scope>
    <source>
        <strain evidence="1 2">HA5</strain>
    </source>
</reference>
<evidence type="ECO:0000313" key="1">
    <source>
        <dbReference type="EMBL" id="BAV32668.1"/>
    </source>
</evidence>
<protein>
    <recommendedName>
        <fullName evidence="3">Circularly permuted ATPgrasp domain-containing protein</fullName>
    </recommendedName>
</protein>
<sequence>MNGDTAPDLAAQLNRDCLCRTLDTPRLAQALGLAPDAAALAQPPWSERPHAFSATPVFVSAAQARAMDATIQAIESVVRLPGYQEQILARTPGIARLDPGPRGVFLGYDFHLDPGGPRLIEINTNAGGALLVAALTRAQHACCTEAEPFVASSGNTGQIENNIVEMFRAEWRRSRGDQPLVRIAIVDDAPAEQYLYPEFLLFRALFERNNLEAVIADARELVWRDSALWHGAQHIDLVYNRLTDFYLAAPEHAALRAAYEAGAVVLTPHPRAHALYADKRNLVSLSDPDFLRALDLPATTIETLMRGVPRTVAVDAAHAEALWAERRRYFFKPAAGYGSKAAYRGDKLTKRVWSEILGADYVAQETVPPSERALQVNGDTQDLKLDIRAYVYDGAIQALAARLYQGQTTNFRTPGGGFAPVVVVPENLTTLAAWMQATRNCPEGA</sequence>
<dbReference type="Proteomes" id="UP000243180">
    <property type="component" value="Chromosome"/>
</dbReference>
<organism evidence="1 2">
    <name type="scientific">Sulfuricaulis limicola</name>
    <dbReference type="NCBI Taxonomy" id="1620215"/>
    <lineage>
        <taxon>Bacteria</taxon>
        <taxon>Pseudomonadati</taxon>
        <taxon>Pseudomonadota</taxon>
        <taxon>Gammaproteobacteria</taxon>
        <taxon>Acidiferrobacterales</taxon>
        <taxon>Acidiferrobacteraceae</taxon>
        <taxon>Sulfuricaulis</taxon>
    </lineage>
</organism>